<organism evidence="2 3">
    <name type="scientific">Lentinula raphanica</name>
    <dbReference type="NCBI Taxonomy" id="153919"/>
    <lineage>
        <taxon>Eukaryota</taxon>
        <taxon>Fungi</taxon>
        <taxon>Dikarya</taxon>
        <taxon>Basidiomycota</taxon>
        <taxon>Agaricomycotina</taxon>
        <taxon>Agaricomycetes</taxon>
        <taxon>Agaricomycetidae</taxon>
        <taxon>Agaricales</taxon>
        <taxon>Marasmiineae</taxon>
        <taxon>Omphalotaceae</taxon>
        <taxon>Lentinula</taxon>
    </lineage>
</organism>
<dbReference type="AlphaFoldDB" id="A0AA38PI58"/>
<evidence type="ECO:0000259" key="1">
    <source>
        <dbReference type="Pfam" id="PF09995"/>
    </source>
</evidence>
<gene>
    <name evidence="2" type="ORF">F5878DRAFT_605935</name>
</gene>
<dbReference type="InterPro" id="IPR046366">
    <property type="entry name" value="MPAB"/>
</dbReference>
<accession>A0AA38PI58</accession>
<protein>
    <recommendedName>
        <fullName evidence="1">ER-bound oxygenase mpaB/mpaB'/Rubber oxygenase catalytic domain-containing protein</fullName>
    </recommendedName>
</protein>
<evidence type="ECO:0000313" key="2">
    <source>
        <dbReference type="EMBL" id="KAJ3843085.1"/>
    </source>
</evidence>
<dbReference type="PANTHER" id="PTHR36124:SF1">
    <property type="entry name" value="ER-BOUND OXYGENASE MPAB_MPAB'_RUBBER OXYGENASE CATALYTIC DOMAIN-CONTAINING PROTEIN"/>
    <property type="match status" value="1"/>
</dbReference>
<dbReference type="PANTHER" id="PTHR36124">
    <property type="match status" value="1"/>
</dbReference>
<dbReference type="EMBL" id="MU805986">
    <property type="protein sequence ID" value="KAJ3843085.1"/>
    <property type="molecule type" value="Genomic_DNA"/>
</dbReference>
<sequence>MLSLATGVVLIAITGYLLTVRAHRWRRHAAIHQKYQHKYESGLLTPAEAQEIIGVSTLYDMPALTNYALAFALFKTYAIPTISKILSDTKELKSSDTMSKRYADTEILISTWVFCPITGKSSFSEQLSDVSLHDSSEMLKKGPTGSRAEQRELDDPRAMIALARVNWLHSKYPITNDDYLYTLALFTFEPPKWVRLYGWRPLSPMEEEAFYIFWYEIGKRMGIRDIPETIHDYRKWVKEYEARAMVPAQTNHEVATYTTEEILHVVPEFLGLRSLFRKLSVCALEENVRIAMMKLEQPVYYHLIFRTVLRSIAFVQRFLCLPRSDSNHGAPIDFSIVKNTGPSSRMHRMHPNWFQAKPWYMPQPRTFSAKLKNWVAVKLGLYDAFPGPKFKSEGYRLEEMGPAKFEKSGNEEVIRMAEQFYGCPISGPFSRK</sequence>
<dbReference type="Proteomes" id="UP001163846">
    <property type="component" value="Unassembled WGS sequence"/>
</dbReference>
<reference evidence="2" key="1">
    <citation type="submission" date="2022-08" db="EMBL/GenBank/DDBJ databases">
        <authorList>
            <consortium name="DOE Joint Genome Institute"/>
            <person name="Min B."/>
            <person name="Riley R."/>
            <person name="Sierra-Patev S."/>
            <person name="Naranjo-Ortiz M."/>
            <person name="Looney B."/>
            <person name="Konkel Z."/>
            <person name="Slot J.C."/>
            <person name="Sakamoto Y."/>
            <person name="Steenwyk J.L."/>
            <person name="Rokas A."/>
            <person name="Carro J."/>
            <person name="Camarero S."/>
            <person name="Ferreira P."/>
            <person name="Molpeceres G."/>
            <person name="Ruiz-Duenas F.J."/>
            <person name="Serrano A."/>
            <person name="Henrissat B."/>
            <person name="Drula E."/>
            <person name="Hughes K.W."/>
            <person name="Mata J.L."/>
            <person name="Ishikawa N.K."/>
            <person name="Vargas-Isla R."/>
            <person name="Ushijima S."/>
            <person name="Smith C.A."/>
            <person name="Ahrendt S."/>
            <person name="Andreopoulos W."/>
            <person name="He G."/>
            <person name="Labutti K."/>
            <person name="Lipzen A."/>
            <person name="Ng V."/>
            <person name="Sandor L."/>
            <person name="Barry K."/>
            <person name="Martinez A.T."/>
            <person name="Xiao Y."/>
            <person name="Gibbons J.G."/>
            <person name="Terashima K."/>
            <person name="Hibbett D.S."/>
            <person name="Grigoriev I.V."/>
        </authorList>
    </citation>
    <scope>NUCLEOTIDE SEQUENCE</scope>
    <source>
        <strain evidence="2">TFB9207</strain>
    </source>
</reference>
<dbReference type="GO" id="GO:0016491">
    <property type="term" value="F:oxidoreductase activity"/>
    <property type="evidence" value="ECO:0007669"/>
    <property type="project" value="InterPro"/>
</dbReference>
<comment type="caution">
    <text evidence="2">The sequence shown here is derived from an EMBL/GenBank/DDBJ whole genome shotgun (WGS) entry which is preliminary data.</text>
</comment>
<evidence type="ECO:0000313" key="3">
    <source>
        <dbReference type="Proteomes" id="UP001163846"/>
    </source>
</evidence>
<dbReference type="InterPro" id="IPR018713">
    <property type="entry name" value="MPAB/Lcp_cat_dom"/>
</dbReference>
<proteinExistence type="predicted"/>
<feature type="domain" description="ER-bound oxygenase mpaB/mpaB'/Rubber oxygenase catalytic" evidence="1">
    <location>
        <begin position="173"/>
        <end position="290"/>
    </location>
</feature>
<name>A0AA38PI58_9AGAR</name>
<keyword evidence="3" id="KW-1185">Reference proteome</keyword>
<dbReference type="Pfam" id="PF09995">
    <property type="entry name" value="MPAB_Lcp_cat"/>
    <property type="match status" value="1"/>
</dbReference>